<organism evidence="1 2">
    <name type="scientific">Saccharomyces cerevisiae (strain AWRI1631)</name>
    <name type="common">Baker's yeast</name>
    <dbReference type="NCBI Taxonomy" id="545124"/>
    <lineage>
        <taxon>Eukaryota</taxon>
        <taxon>Fungi</taxon>
        <taxon>Dikarya</taxon>
        <taxon>Ascomycota</taxon>
        <taxon>Saccharomycotina</taxon>
        <taxon>Saccharomycetes</taxon>
        <taxon>Saccharomycetales</taxon>
        <taxon>Saccharomycetaceae</taxon>
        <taxon>Saccharomyces</taxon>
    </lineage>
</organism>
<gene>
    <name evidence="1" type="ORF">AWRI1631_161950</name>
</gene>
<protein>
    <submittedName>
        <fullName evidence="1">Uncharacterized protein</fullName>
    </submittedName>
</protein>
<dbReference type="AlphaFoldDB" id="B5VT90"/>
<dbReference type="Proteomes" id="UP000008988">
    <property type="component" value="Unassembled WGS sequence"/>
</dbReference>
<evidence type="ECO:0000313" key="1">
    <source>
        <dbReference type="EMBL" id="EDZ68854.1"/>
    </source>
</evidence>
<sequence length="161" mass="18046">MDSNVFITIFGEIDVLRSFTDIKSKIKLVRLSCKGASELDEFSSRLCLVVLSTVGLSPFALFDSLVSNSRRTVLIRFKYSTNRGIPARPCKDDVMKQSFPRLIKPTVVYFPILCLESPKTSALRLGAMAYREAAIIKPHETFLISEVGDSVTFFIQDILCL</sequence>
<comment type="caution">
    <text evidence="1">The sequence shown here is derived from an EMBL/GenBank/DDBJ whole genome shotgun (WGS) entry which is preliminary data.</text>
</comment>
<reference evidence="1 2" key="1">
    <citation type="journal article" date="2008" name="FEMS Yeast Res.">
        <title>Comparative genome analysis of a Saccharomyces cerevisiae wine strain.</title>
        <authorList>
            <person name="Borneman A.R."/>
            <person name="Forgan A.H."/>
            <person name="Pretorius I.S."/>
            <person name="Chambers P.J."/>
        </authorList>
    </citation>
    <scope>NUCLEOTIDE SEQUENCE [LARGE SCALE GENOMIC DNA]</scope>
    <source>
        <strain evidence="1 2">AWRI1631</strain>
    </source>
</reference>
<accession>B5VT90</accession>
<dbReference type="EMBL" id="ABSV01002353">
    <property type="protein sequence ID" value="EDZ68854.1"/>
    <property type="molecule type" value="Genomic_DNA"/>
</dbReference>
<proteinExistence type="predicted"/>
<evidence type="ECO:0000313" key="2">
    <source>
        <dbReference type="Proteomes" id="UP000008988"/>
    </source>
</evidence>
<name>B5VT90_YEAS6</name>